<dbReference type="InterPro" id="IPR008334">
    <property type="entry name" value="5'-Nucleotdase_C"/>
</dbReference>
<feature type="domain" description="5'-Nucleotidase C-terminal" evidence="2">
    <location>
        <begin position="84"/>
        <end position="215"/>
    </location>
</feature>
<comment type="caution">
    <text evidence="3">The sequence shown here is derived from an EMBL/GenBank/DDBJ whole genome shotgun (WGS) entry which is preliminary data.</text>
</comment>
<dbReference type="SUPFAM" id="SSF55816">
    <property type="entry name" value="5'-nucleotidase (syn. UDP-sugar hydrolase), C-terminal domain"/>
    <property type="match status" value="1"/>
</dbReference>
<accession>A0ABS3PZ74</accession>
<keyword evidence="4" id="KW-1185">Reference proteome</keyword>
<dbReference type="PRINTS" id="PR01607">
    <property type="entry name" value="APYRASEFAMLY"/>
</dbReference>
<evidence type="ECO:0000313" key="3">
    <source>
        <dbReference type="EMBL" id="MBO1884575.1"/>
    </source>
</evidence>
<sequence>MKKLKLFLYFIVLIVLSACATSMSQVLTLIKAINIPIDENSPQEATIENFIAPYRQHVDNEMNKVLAQNAQDLVKDRNNPPLNMPISNFFADAIYETIAPYYKKRTGQTIDFVLLNFGGIRSDLPKGDITMGSAYNLMPFENEMVVLTMSGEKVQELADYLIKHRLPHPLSKQVQLQITHDGKITHFTIHGKPFNPKATYLVATSDYLMYGGDAMYFFSNPLKTDMLDYKVRNVLIDYFTKIDTLHAKQDNRFEYKP</sequence>
<dbReference type="Proteomes" id="UP000681610">
    <property type="component" value="Unassembled WGS sequence"/>
</dbReference>
<organism evidence="3 4">
    <name type="scientific">Capnocytophaga bilenii</name>
    <dbReference type="NCBI Taxonomy" id="2819369"/>
    <lineage>
        <taxon>Bacteria</taxon>
        <taxon>Pseudomonadati</taxon>
        <taxon>Bacteroidota</taxon>
        <taxon>Flavobacteriia</taxon>
        <taxon>Flavobacteriales</taxon>
        <taxon>Flavobacteriaceae</taxon>
        <taxon>Capnocytophaga</taxon>
    </lineage>
</organism>
<feature type="signal peptide" evidence="1">
    <location>
        <begin position="1"/>
        <end position="20"/>
    </location>
</feature>
<evidence type="ECO:0000259" key="2">
    <source>
        <dbReference type="Pfam" id="PF02872"/>
    </source>
</evidence>
<keyword evidence="1" id="KW-0732">Signal</keyword>
<dbReference type="PANTHER" id="PTHR11575:SF24">
    <property type="entry name" value="5'-NUCLEOTIDASE"/>
    <property type="match status" value="1"/>
</dbReference>
<dbReference type="EMBL" id="JAGDYP010000007">
    <property type="protein sequence ID" value="MBO1884575.1"/>
    <property type="molecule type" value="Genomic_DNA"/>
</dbReference>
<dbReference type="PROSITE" id="PS51257">
    <property type="entry name" value="PROKAR_LIPOPROTEIN"/>
    <property type="match status" value="1"/>
</dbReference>
<name>A0ABS3PZ74_9FLAO</name>
<evidence type="ECO:0000313" key="4">
    <source>
        <dbReference type="Proteomes" id="UP000681610"/>
    </source>
</evidence>
<feature type="chain" id="PRO_5045919663" evidence="1">
    <location>
        <begin position="21"/>
        <end position="257"/>
    </location>
</feature>
<dbReference type="RefSeq" id="WP_208059042.1">
    <property type="nucleotide sequence ID" value="NZ_JAGDYP010000007.1"/>
</dbReference>
<dbReference type="PANTHER" id="PTHR11575">
    <property type="entry name" value="5'-NUCLEOTIDASE-RELATED"/>
    <property type="match status" value="1"/>
</dbReference>
<evidence type="ECO:0000256" key="1">
    <source>
        <dbReference type="SAM" id="SignalP"/>
    </source>
</evidence>
<dbReference type="Gene3D" id="3.90.780.10">
    <property type="entry name" value="5'-Nucleotidase, C-terminal domain"/>
    <property type="match status" value="1"/>
</dbReference>
<dbReference type="InterPro" id="IPR006179">
    <property type="entry name" value="5_nucleotidase/apyrase"/>
</dbReference>
<dbReference type="Pfam" id="PF02872">
    <property type="entry name" value="5_nucleotid_C"/>
    <property type="match status" value="1"/>
</dbReference>
<protein>
    <submittedName>
        <fullName evidence="3">5'-nucleotidase C-terminal domain-containing protein</fullName>
    </submittedName>
</protein>
<dbReference type="InterPro" id="IPR036907">
    <property type="entry name" value="5'-Nucleotdase_C_sf"/>
</dbReference>
<proteinExistence type="predicted"/>
<reference evidence="3 4" key="1">
    <citation type="submission" date="2021-03" db="EMBL/GenBank/DDBJ databases">
        <title>Isolation and description of Capnocytophaga bilenii sp. nov., a novel Capnocytophaga species, isolated from a gingivitis subject.</title>
        <authorList>
            <person name="Antezack A."/>
            <person name="Monnet-Corti V."/>
            <person name="La Scola B."/>
        </authorList>
    </citation>
    <scope>NUCLEOTIDE SEQUENCE [LARGE SCALE GENOMIC DNA]</scope>
    <source>
        <strain evidence="3 4">Marseille-Q4570</strain>
    </source>
</reference>
<gene>
    <name evidence="3" type="ORF">J4N46_09180</name>
</gene>